<organism evidence="2 3">
    <name type="scientific">Megasphaera micronuciformis F0359</name>
    <dbReference type="NCBI Taxonomy" id="706434"/>
    <lineage>
        <taxon>Bacteria</taxon>
        <taxon>Bacillati</taxon>
        <taxon>Bacillota</taxon>
        <taxon>Negativicutes</taxon>
        <taxon>Veillonellales</taxon>
        <taxon>Veillonellaceae</taxon>
        <taxon>Megasphaera</taxon>
    </lineage>
</organism>
<dbReference type="AlphaFoldDB" id="E2ZC32"/>
<dbReference type="Pfam" id="PF05684">
    <property type="entry name" value="DUF819"/>
    <property type="match status" value="1"/>
</dbReference>
<feature type="transmembrane region" description="Helical" evidence="1">
    <location>
        <begin position="387"/>
        <end position="413"/>
    </location>
</feature>
<gene>
    <name evidence="2" type="ORF">HMPREF9429_01202</name>
</gene>
<dbReference type="InterPro" id="IPR008537">
    <property type="entry name" value="DUF819"/>
</dbReference>
<dbReference type="eggNOG" id="COG5505">
    <property type="taxonomic scope" value="Bacteria"/>
</dbReference>
<reference evidence="2 3" key="1">
    <citation type="submission" date="2010-08" db="EMBL/GenBank/DDBJ databases">
        <authorList>
            <person name="Weinstock G."/>
            <person name="Sodergren E."/>
            <person name="Clifton S."/>
            <person name="Fulton L."/>
            <person name="Fulton B."/>
            <person name="Courtney L."/>
            <person name="Fronick C."/>
            <person name="Harrison M."/>
            <person name="Strong C."/>
            <person name="Farmer C."/>
            <person name="Delahaunty K."/>
            <person name="Markovic C."/>
            <person name="Hall O."/>
            <person name="Minx P."/>
            <person name="Tomlinson C."/>
            <person name="Mitreva M."/>
            <person name="Hou S."/>
            <person name="Chen J."/>
            <person name="Wollam A."/>
            <person name="Pepin K.H."/>
            <person name="Johnson M."/>
            <person name="Bhonagiri V."/>
            <person name="Zhang X."/>
            <person name="Suruliraj S."/>
            <person name="Warren W."/>
            <person name="Chinwalla A."/>
            <person name="Mardis E.R."/>
            <person name="Wilson R.K."/>
        </authorList>
    </citation>
    <scope>NUCLEOTIDE SEQUENCE [LARGE SCALE GENOMIC DNA]</scope>
    <source>
        <strain evidence="2 3">F0359</strain>
    </source>
</reference>
<proteinExistence type="predicted"/>
<dbReference type="STRING" id="706434.HMPREF9429_01202"/>
<sequence>MIIINDYRGGIYMNTLVSPENTWVLLAIMCSAAGISIYLEQHYAWASKLSGAIIALVFALVLVNLQIIPTSAPLFDDVVWGFAVPIAIPLLLLQANMRKIWKETGRMFFIFLIGSVGTVAGALLGYAVLGSYIPDLNSVAAMITGSYIGGGVNFTALADAFKVKGTVISATVVADNLNMAIYFLILIAVAGNAFFRKYYTHPHIDDVAANGKSEDGETLAAKYWGRKEISLKDIALNLMYAVIVVAVSKAIAAFFGTVVPKDTGLLQMCNTFFGSQYVWITLLAMCFATFCHKQVASMNGSQEIGTYFIYLFFFVIGVPASISEIIQNAPLLLVFCLIVVLVNMAFCFVFGKLFKFDLEDIILASNANIGGPTTAAGMAISQGWYRLVGPCMLVGTFGYVIGTYLGIIVGSMLGL</sequence>
<dbReference type="HOGENOM" id="CLU_034724_0_0_9"/>
<name>E2ZC32_9FIRM</name>
<feature type="transmembrane region" description="Helical" evidence="1">
    <location>
        <begin position="78"/>
        <end position="95"/>
    </location>
</feature>
<comment type="caution">
    <text evidence="2">The sequence shown here is derived from an EMBL/GenBank/DDBJ whole genome shotgun (WGS) entry which is preliminary data.</text>
</comment>
<feature type="transmembrane region" description="Helical" evidence="1">
    <location>
        <begin position="107"/>
        <end position="129"/>
    </location>
</feature>
<keyword evidence="1" id="KW-1133">Transmembrane helix</keyword>
<dbReference type="Proteomes" id="UP000003195">
    <property type="component" value="Unassembled WGS sequence"/>
</dbReference>
<evidence type="ECO:0000313" key="2">
    <source>
        <dbReference type="EMBL" id="EFQ04019.1"/>
    </source>
</evidence>
<evidence type="ECO:0000256" key="1">
    <source>
        <dbReference type="SAM" id="Phobius"/>
    </source>
</evidence>
<dbReference type="PANTHER" id="PTHR34289">
    <property type="entry name" value="PROTEIN, PUTATIVE (DUF819)-RELATED"/>
    <property type="match status" value="1"/>
</dbReference>
<feature type="transmembrane region" description="Helical" evidence="1">
    <location>
        <begin position="332"/>
        <end position="351"/>
    </location>
</feature>
<keyword evidence="1" id="KW-0812">Transmembrane</keyword>
<protein>
    <submittedName>
        <fullName evidence="2">Uncharacterized protein</fullName>
    </submittedName>
</protein>
<evidence type="ECO:0000313" key="3">
    <source>
        <dbReference type="Proteomes" id="UP000003195"/>
    </source>
</evidence>
<feature type="transmembrane region" description="Helical" evidence="1">
    <location>
        <begin position="234"/>
        <end position="256"/>
    </location>
</feature>
<feature type="transmembrane region" description="Helical" evidence="1">
    <location>
        <begin position="179"/>
        <end position="195"/>
    </location>
</feature>
<accession>E2ZC32</accession>
<feature type="transmembrane region" description="Helical" evidence="1">
    <location>
        <begin position="307"/>
        <end position="326"/>
    </location>
</feature>
<dbReference type="EMBL" id="AECS01000037">
    <property type="protein sequence ID" value="EFQ04019.1"/>
    <property type="molecule type" value="Genomic_DNA"/>
</dbReference>
<feature type="transmembrane region" description="Helical" evidence="1">
    <location>
        <begin position="51"/>
        <end position="72"/>
    </location>
</feature>
<keyword evidence="3" id="KW-1185">Reference proteome</keyword>
<keyword evidence="1" id="KW-0472">Membrane</keyword>
<dbReference type="PANTHER" id="PTHR34289:SF8">
    <property type="entry name" value="DUF819 DOMAIN-CONTAINING PROTEIN"/>
    <property type="match status" value="1"/>
</dbReference>
<feature type="transmembrane region" description="Helical" evidence="1">
    <location>
        <begin position="22"/>
        <end position="39"/>
    </location>
</feature>
<feature type="transmembrane region" description="Helical" evidence="1">
    <location>
        <begin position="276"/>
        <end position="295"/>
    </location>
</feature>